<reference evidence="2" key="1">
    <citation type="submission" date="2008-07" db="EMBL/GenBank/DDBJ databases">
        <title>Annotation of Ajellomyces capsulatus strain H88.</title>
        <authorList>
            <person name="Champion M."/>
            <person name="Cuomo C."/>
            <person name="Ma L.-J."/>
            <person name="Henn M.R."/>
            <person name="Sil A."/>
            <person name="Goldman B."/>
            <person name="Young S.K."/>
            <person name="Kodira C.D."/>
            <person name="Zeng Q."/>
            <person name="Koehrsen M."/>
            <person name="Alvarado L."/>
            <person name="Berlin A."/>
            <person name="Borenstein D."/>
            <person name="Chen Z."/>
            <person name="Engels R."/>
            <person name="Freedman E."/>
            <person name="Gellesch M."/>
            <person name="Goldberg J."/>
            <person name="Griggs A."/>
            <person name="Gujja S."/>
            <person name="Heiman D."/>
            <person name="Hepburn T."/>
            <person name="Howarth C."/>
            <person name="Jen D."/>
            <person name="Larson L."/>
            <person name="Lewis B."/>
            <person name="Mehta T."/>
            <person name="Park D."/>
            <person name="Pearson M."/>
            <person name="Roberts A."/>
            <person name="Saif S."/>
            <person name="Shea T."/>
            <person name="Shenoy N."/>
            <person name="Sisk P."/>
            <person name="Stolte C."/>
            <person name="Sykes S."/>
            <person name="Walk T."/>
            <person name="White J."/>
            <person name="Yandava C."/>
            <person name="Klein B."/>
            <person name="McEwen J.G."/>
            <person name="Puccia R."/>
            <person name="Goldman G.H."/>
            <person name="Felipe M.S."/>
            <person name="Nino-Vega G."/>
            <person name="San-Blas G."/>
            <person name="Taylor J."/>
            <person name="Mendoza L."/>
            <person name="Galagan J."/>
            <person name="Nusbaum C."/>
            <person name="Birren B."/>
        </authorList>
    </citation>
    <scope>NUCLEOTIDE SEQUENCE [LARGE SCALE GENOMIC DNA]</scope>
    <source>
        <strain evidence="2">H88</strain>
    </source>
</reference>
<gene>
    <name evidence="1" type="ORF">HCEG_02713</name>
</gene>
<evidence type="ECO:0000313" key="1">
    <source>
        <dbReference type="EMBL" id="EGC43498.1"/>
    </source>
</evidence>
<organism evidence="2">
    <name type="scientific">Ajellomyces capsulatus (strain H88)</name>
    <name type="common">Darling's disease fungus</name>
    <name type="synonym">Histoplasma capsulatum</name>
    <dbReference type="NCBI Taxonomy" id="544711"/>
    <lineage>
        <taxon>Eukaryota</taxon>
        <taxon>Fungi</taxon>
        <taxon>Dikarya</taxon>
        <taxon>Ascomycota</taxon>
        <taxon>Pezizomycotina</taxon>
        <taxon>Eurotiomycetes</taxon>
        <taxon>Eurotiomycetidae</taxon>
        <taxon>Onygenales</taxon>
        <taxon>Ajellomycetaceae</taxon>
        <taxon>Histoplasma</taxon>
    </lineage>
</organism>
<dbReference type="AlphaFoldDB" id="F0UDB4"/>
<evidence type="ECO:0000313" key="2">
    <source>
        <dbReference type="Proteomes" id="UP000008142"/>
    </source>
</evidence>
<dbReference type="Proteomes" id="UP000008142">
    <property type="component" value="Unassembled WGS sequence"/>
</dbReference>
<dbReference type="HOGENOM" id="CLU_1189615_0_0_1"/>
<name>F0UDB4_AJEC8</name>
<protein>
    <submittedName>
        <fullName evidence="1">Predicted protein</fullName>
    </submittedName>
</protein>
<dbReference type="EMBL" id="DS990637">
    <property type="protein sequence ID" value="EGC43498.1"/>
    <property type="molecule type" value="Genomic_DNA"/>
</dbReference>
<proteinExistence type="predicted"/>
<accession>F0UDB4</accession>
<sequence length="218" mass="24600">MTVTGAGARAGAGAEAVIQIAILGSTINALECDNIEDTKIQSRLLHSMLGGNDTLVVPSSRIQEYSYQSLVSNTKRMVNTRNINEQPVPRCSTHYALHRLPPWCQLEFARWSGNGTQSEHRVFVRTPGENVFKWKLNWVGVEVAAESWPRRLWQTLEDKGHEKDFELPARHQQDESWPGVAPSRATSVSVRWEIFANNGSSLAKYRPSGRFNLLQRWS</sequence>
<dbReference type="OMA" id="PRCSTHY"/>